<dbReference type="SUPFAM" id="SSF55920">
    <property type="entry name" value="Creatinase/aminopeptidase"/>
    <property type="match status" value="1"/>
</dbReference>
<evidence type="ECO:0000259" key="1">
    <source>
        <dbReference type="Pfam" id="PF00557"/>
    </source>
</evidence>
<dbReference type="InterPro" id="IPR050659">
    <property type="entry name" value="Peptidase_M24B"/>
</dbReference>
<dbReference type="InterPro" id="IPR036005">
    <property type="entry name" value="Creatinase/aminopeptidase-like"/>
</dbReference>
<evidence type="ECO:0000313" key="3">
    <source>
        <dbReference type="EMBL" id="EQD46552.1"/>
    </source>
</evidence>
<dbReference type="InterPro" id="IPR000994">
    <property type="entry name" value="Pept_M24"/>
</dbReference>
<reference evidence="3" key="1">
    <citation type="submission" date="2013-08" db="EMBL/GenBank/DDBJ databases">
        <authorList>
            <person name="Mendez C."/>
            <person name="Richter M."/>
            <person name="Ferrer M."/>
            <person name="Sanchez J."/>
        </authorList>
    </citation>
    <scope>NUCLEOTIDE SEQUENCE</scope>
</reference>
<reference evidence="3" key="2">
    <citation type="journal article" date="2014" name="ISME J.">
        <title>Microbial stratification in low pH oxic and suboxic macroscopic growths along an acid mine drainage.</title>
        <authorList>
            <person name="Mendez-Garcia C."/>
            <person name="Mesa V."/>
            <person name="Sprenger R.R."/>
            <person name="Richter M."/>
            <person name="Diez M.S."/>
            <person name="Solano J."/>
            <person name="Bargiela R."/>
            <person name="Golyshina O.V."/>
            <person name="Manteca A."/>
            <person name="Ramos J.L."/>
            <person name="Gallego J.R."/>
            <person name="Llorente I."/>
            <person name="Martins Dos Santos V.A."/>
            <person name="Jensen O.N."/>
            <person name="Pelaez A.I."/>
            <person name="Sanchez J."/>
            <person name="Ferrer M."/>
        </authorList>
    </citation>
    <scope>NUCLEOTIDE SEQUENCE</scope>
</reference>
<gene>
    <name evidence="3" type="ORF">B2A_08854</name>
</gene>
<dbReference type="AlphaFoldDB" id="T0ZPY0"/>
<feature type="domain" description="Creatinase N-terminal" evidence="2">
    <location>
        <begin position="29"/>
        <end position="132"/>
    </location>
</feature>
<dbReference type="Pfam" id="PF01321">
    <property type="entry name" value="Creatinase_N"/>
    <property type="match status" value="1"/>
</dbReference>
<dbReference type="Pfam" id="PF00557">
    <property type="entry name" value="Peptidase_M24"/>
    <property type="match status" value="1"/>
</dbReference>
<dbReference type="Gene3D" id="3.40.350.10">
    <property type="entry name" value="Creatinase/prolidase N-terminal domain"/>
    <property type="match status" value="1"/>
</dbReference>
<proteinExistence type="predicted"/>
<dbReference type="InterPro" id="IPR000587">
    <property type="entry name" value="Creatinase_N"/>
</dbReference>
<organism evidence="3">
    <name type="scientific">mine drainage metagenome</name>
    <dbReference type="NCBI Taxonomy" id="410659"/>
    <lineage>
        <taxon>unclassified sequences</taxon>
        <taxon>metagenomes</taxon>
        <taxon>ecological metagenomes</taxon>
    </lineage>
</organism>
<dbReference type="Gene3D" id="3.90.230.10">
    <property type="entry name" value="Creatinase/methionine aminopeptidase superfamily"/>
    <property type="match status" value="1"/>
</dbReference>
<dbReference type="EMBL" id="AUZZ01006384">
    <property type="protein sequence ID" value="EQD46552.1"/>
    <property type="molecule type" value="Genomic_DNA"/>
</dbReference>
<feature type="domain" description="Peptidase M24" evidence="1">
    <location>
        <begin position="140"/>
        <end position="206"/>
    </location>
</feature>
<evidence type="ECO:0000259" key="2">
    <source>
        <dbReference type="Pfam" id="PF01321"/>
    </source>
</evidence>
<accession>T0ZPY0</accession>
<protein>
    <submittedName>
        <fullName evidence="3">Xaa-Pro dipeptidase</fullName>
    </submittedName>
</protein>
<feature type="non-terminal residue" evidence="3">
    <location>
        <position position="207"/>
    </location>
</feature>
<dbReference type="PANTHER" id="PTHR46112:SF2">
    <property type="entry name" value="XAA-PRO AMINOPEPTIDASE P-RELATED"/>
    <property type="match status" value="1"/>
</dbReference>
<dbReference type="InterPro" id="IPR029149">
    <property type="entry name" value="Creatin/AminoP/Spt16_N"/>
</dbReference>
<dbReference type="PANTHER" id="PTHR46112">
    <property type="entry name" value="AMINOPEPTIDASE"/>
    <property type="match status" value="1"/>
</dbReference>
<sequence length="207" mass="22498">MVKEDIFRNAGGVEKILIRNGGEGATDKAYTYLSGTVGGLFENSSIVASKDSITLYVYSLEEQTARATGQNVVVAHSAQEMKDNLQGGLRGEKKIGLNFDSMTVNLYKETEKLLPGVEFLDVSRNIMEARMIKSSEEIARLQEAARISSEIYSGILSSLKVGMKETEVAALMDYRMMQAGASGTGFDTIVCFGENAAEPHHSPGDRK</sequence>
<name>T0ZPY0_9ZZZZ</name>
<comment type="caution">
    <text evidence="3">The sequence shown here is derived from an EMBL/GenBank/DDBJ whole genome shotgun (WGS) entry which is preliminary data.</text>
</comment>